<evidence type="ECO:0000256" key="6">
    <source>
        <dbReference type="ARBA" id="ARBA00023034"/>
    </source>
</evidence>
<evidence type="ECO:0000313" key="10">
    <source>
        <dbReference type="Proteomes" id="UP000236161"/>
    </source>
</evidence>
<proteinExistence type="inferred from homology"/>
<dbReference type="GO" id="GO:0000139">
    <property type="term" value="C:Golgi membrane"/>
    <property type="evidence" value="ECO:0007669"/>
    <property type="project" value="UniProtKB-SubCell"/>
</dbReference>
<reference evidence="9 10" key="1">
    <citation type="journal article" date="2017" name="Nature">
        <title>The Apostasia genome and the evolution of orchids.</title>
        <authorList>
            <person name="Zhang G.Q."/>
            <person name="Liu K.W."/>
            <person name="Li Z."/>
            <person name="Lohaus R."/>
            <person name="Hsiao Y.Y."/>
            <person name="Niu S.C."/>
            <person name="Wang J.Y."/>
            <person name="Lin Y.C."/>
            <person name="Xu Q."/>
            <person name="Chen L.J."/>
            <person name="Yoshida K."/>
            <person name="Fujiwara S."/>
            <person name="Wang Z.W."/>
            <person name="Zhang Y.Q."/>
            <person name="Mitsuda N."/>
            <person name="Wang M."/>
            <person name="Liu G.H."/>
            <person name="Pecoraro L."/>
            <person name="Huang H.X."/>
            <person name="Xiao X.J."/>
            <person name="Lin M."/>
            <person name="Wu X.Y."/>
            <person name="Wu W.L."/>
            <person name="Chen Y.Y."/>
            <person name="Chang S.B."/>
            <person name="Sakamoto S."/>
            <person name="Ohme-Takagi M."/>
            <person name="Yagi M."/>
            <person name="Zeng S.J."/>
            <person name="Shen C.Y."/>
            <person name="Yeh C.M."/>
            <person name="Luo Y.B."/>
            <person name="Tsai W.C."/>
            <person name="Van de Peer Y."/>
            <person name="Liu Z.J."/>
        </authorList>
    </citation>
    <scope>NUCLEOTIDE SEQUENCE [LARGE SCALE GENOMIC DNA]</scope>
    <source>
        <strain evidence="10">cv. Shenzhen</strain>
        <tissue evidence="9">Stem</tissue>
    </source>
</reference>
<dbReference type="Proteomes" id="UP000236161">
    <property type="component" value="Unassembled WGS sequence"/>
</dbReference>
<evidence type="ECO:0000256" key="1">
    <source>
        <dbReference type="ARBA" id="ARBA00004395"/>
    </source>
</evidence>
<keyword evidence="10" id="KW-1185">Reference proteome</keyword>
<evidence type="ECO:0000256" key="8">
    <source>
        <dbReference type="ARBA" id="ARBA00031345"/>
    </source>
</evidence>
<comment type="subcellular location">
    <subcellularLocation>
        <location evidence="1">Golgi apparatus membrane</location>
        <topology evidence="1">Peripheral membrane protein</topology>
    </subcellularLocation>
</comment>
<name>A0A2I0A347_9ASPA</name>
<evidence type="ECO:0000256" key="7">
    <source>
        <dbReference type="ARBA" id="ARBA00023136"/>
    </source>
</evidence>
<dbReference type="PANTHER" id="PTHR21443:SF0">
    <property type="entry name" value="CONSERVED OLIGOMERIC GOLGI COMPLEX SUBUNIT 7"/>
    <property type="match status" value="1"/>
</dbReference>
<organism evidence="9 10">
    <name type="scientific">Apostasia shenzhenica</name>
    <dbReference type="NCBI Taxonomy" id="1088818"/>
    <lineage>
        <taxon>Eukaryota</taxon>
        <taxon>Viridiplantae</taxon>
        <taxon>Streptophyta</taxon>
        <taxon>Embryophyta</taxon>
        <taxon>Tracheophyta</taxon>
        <taxon>Spermatophyta</taxon>
        <taxon>Magnoliopsida</taxon>
        <taxon>Liliopsida</taxon>
        <taxon>Asparagales</taxon>
        <taxon>Orchidaceae</taxon>
        <taxon>Apostasioideae</taxon>
        <taxon>Apostasia</taxon>
    </lineage>
</organism>
<dbReference type="GO" id="GO:0007030">
    <property type="term" value="P:Golgi organization"/>
    <property type="evidence" value="ECO:0007669"/>
    <property type="project" value="TreeGrafter"/>
</dbReference>
<keyword evidence="4" id="KW-0813">Transport</keyword>
<dbReference type="AlphaFoldDB" id="A0A2I0A347"/>
<dbReference type="PANTHER" id="PTHR21443">
    <property type="entry name" value="CONSERVED OLIGOMERIC GOLGI COMPLEX COMPONENT 7"/>
    <property type="match status" value="1"/>
</dbReference>
<evidence type="ECO:0000313" key="9">
    <source>
        <dbReference type="EMBL" id="PKA49966.1"/>
    </source>
</evidence>
<evidence type="ECO:0000256" key="3">
    <source>
        <dbReference type="ARBA" id="ARBA00020984"/>
    </source>
</evidence>
<protein>
    <recommendedName>
        <fullName evidence="3">Conserved oligomeric Golgi complex subunit 7</fullName>
    </recommendedName>
    <alternativeName>
        <fullName evidence="8">Component of oligomeric Golgi complex 7</fullName>
    </alternativeName>
</protein>
<keyword evidence="7" id="KW-0472">Membrane</keyword>
<dbReference type="GO" id="GO:0017119">
    <property type="term" value="C:Golgi transport complex"/>
    <property type="evidence" value="ECO:0007669"/>
    <property type="project" value="InterPro"/>
</dbReference>
<dbReference type="GO" id="GO:0006886">
    <property type="term" value="P:intracellular protein transport"/>
    <property type="evidence" value="ECO:0007669"/>
    <property type="project" value="InterPro"/>
</dbReference>
<evidence type="ECO:0000256" key="4">
    <source>
        <dbReference type="ARBA" id="ARBA00022448"/>
    </source>
</evidence>
<sequence>MVVVDLGDFYEESFDPKRWINAALESRHPQDPLDHFLSDLEESLRSSSEKIADALERESADALRRVPFACREVVGLRDDAQALRSVVSSILLKLKKAEGTSSESVVALAIIDTVKQRMEAAYETLQDAAGLTQLSASVEDVFASGDLQQAAETLANMRHCLSAVGEVAEFANVRKQLEVLEDRLEEMVQPRLLDAFTNRKIEAVQDLRGILVRIGRFQSLEAHYTKMHVKPLKKLWEEFETRQRANKLELDKHVVRHTSIRDSTTNASSLSFTGWLPSFYDDLLLYLEQEWKWCMNALPEDYISLVPKLLVETMTELSSTFVYHINLATGDVVPETKTLAKGIMDILSMDLPKGIQIHNKHVEALIELHNMTSAFARNIQHLFSESDVHVLISTLKAVYSPYEVFKQRYGQMERAILSSEIAGIDIHGAVARGVGAQGIELSETVRRMEESIPQVIILLDASVERCISFTGGSEADELLVTLDEIMLQYLSNLQETLKSLRSVCGLDNFMHGDSSKRDSGIDRQEGAHIMNVVSEEEEWSIVQGALQILTVADCLTSRSSVFEASLRATLARIGTSLSLSIFGPSMDQSHVASGDKNADTSAGGRAALDVAALRLSDMPEKTRKLLNLLEQPSTSILFNYVQTKDPRFHALPLTSQRVAMFADTVNELVYDVLISKVRQRFKDVSRLPIWSSVEEPSSLPLPSFSAYPQAYVMSIGEYLLTLPQQLEPLAEGISNSEASSEEAQFFATEWMFKVAEGATALFMEQLRGIHYITDRGAQQLSADIEYLINVLSALSMPIPPFLSTFHTCLSASKDDLRNLMKSDGGNQIDLPTAHLVCKIRRFSLD</sequence>
<gene>
    <name evidence="9" type="ORF">AXF42_Ash017505</name>
</gene>
<keyword evidence="6" id="KW-0333">Golgi apparatus</keyword>
<dbReference type="OrthoDB" id="245173at2759"/>
<dbReference type="STRING" id="1088818.A0A2I0A347"/>
<dbReference type="GO" id="GO:0006890">
    <property type="term" value="P:retrograde vesicle-mediated transport, Golgi to endoplasmic reticulum"/>
    <property type="evidence" value="ECO:0007669"/>
    <property type="project" value="TreeGrafter"/>
</dbReference>
<comment type="similarity">
    <text evidence="2">Belongs to the COG7 family.</text>
</comment>
<keyword evidence="5" id="KW-0653">Protein transport</keyword>
<dbReference type="EMBL" id="KZ452035">
    <property type="protein sequence ID" value="PKA49966.1"/>
    <property type="molecule type" value="Genomic_DNA"/>
</dbReference>
<dbReference type="Pfam" id="PF10191">
    <property type="entry name" value="COG7"/>
    <property type="match status" value="1"/>
</dbReference>
<evidence type="ECO:0000256" key="2">
    <source>
        <dbReference type="ARBA" id="ARBA00005831"/>
    </source>
</evidence>
<accession>A0A2I0A347</accession>
<dbReference type="InterPro" id="IPR019335">
    <property type="entry name" value="COG7"/>
</dbReference>
<evidence type="ECO:0000256" key="5">
    <source>
        <dbReference type="ARBA" id="ARBA00022927"/>
    </source>
</evidence>